<dbReference type="GO" id="GO:0005737">
    <property type="term" value="C:cytoplasm"/>
    <property type="evidence" value="ECO:0007669"/>
    <property type="project" value="TreeGrafter"/>
</dbReference>
<accession>A0A2G4YVY6</accession>
<name>A0A2G4YVY6_9PROT</name>
<dbReference type="GO" id="GO:0004462">
    <property type="term" value="F:lactoylglutathione lyase activity"/>
    <property type="evidence" value="ECO:0007669"/>
    <property type="project" value="InterPro"/>
</dbReference>
<dbReference type="Proteomes" id="UP000229730">
    <property type="component" value="Unassembled WGS sequence"/>
</dbReference>
<feature type="domain" description="VOC" evidence="6">
    <location>
        <begin position="1"/>
        <end position="98"/>
    </location>
</feature>
<keyword evidence="1" id="KW-0479">Metal-binding</keyword>
<dbReference type="InterPro" id="IPR029068">
    <property type="entry name" value="Glyas_Bleomycin-R_OHBP_Dase"/>
</dbReference>
<evidence type="ECO:0000313" key="8">
    <source>
        <dbReference type="Proteomes" id="UP000229730"/>
    </source>
</evidence>
<dbReference type="PANTHER" id="PTHR46036">
    <property type="entry name" value="LACTOYLGLUTATHIONE LYASE"/>
    <property type="match status" value="1"/>
</dbReference>
<dbReference type="InterPro" id="IPR037523">
    <property type="entry name" value="VOC_core"/>
</dbReference>
<dbReference type="RefSeq" id="WP_099470879.1">
    <property type="nucleotide sequence ID" value="NZ_CP041025.1"/>
</dbReference>
<keyword evidence="8" id="KW-1185">Reference proteome</keyword>
<organism evidence="7 8">
    <name type="scientific">Paremcibacter congregatus</name>
    <dbReference type="NCBI Taxonomy" id="2043170"/>
    <lineage>
        <taxon>Bacteria</taxon>
        <taxon>Pseudomonadati</taxon>
        <taxon>Pseudomonadota</taxon>
        <taxon>Alphaproteobacteria</taxon>
        <taxon>Emcibacterales</taxon>
        <taxon>Emcibacteraceae</taxon>
        <taxon>Paremcibacter</taxon>
    </lineage>
</organism>
<dbReference type="PROSITE" id="PS51819">
    <property type="entry name" value="VOC"/>
    <property type="match status" value="1"/>
</dbReference>
<dbReference type="OrthoDB" id="4725692at2"/>
<dbReference type="GO" id="GO:0046872">
    <property type="term" value="F:metal ion binding"/>
    <property type="evidence" value="ECO:0007669"/>
    <property type="project" value="UniProtKB-KW"/>
</dbReference>
<evidence type="ECO:0000256" key="5">
    <source>
        <dbReference type="ARBA" id="ARBA00033298"/>
    </source>
</evidence>
<evidence type="ECO:0000256" key="4">
    <source>
        <dbReference type="ARBA" id="ARBA00032460"/>
    </source>
</evidence>
<protein>
    <recommendedName>
        <fullName evidence="3">Aldoketomutase</fullName>
    </recommendedName>
    <alternativeName>
        <fullName evidence="2">Ketone-aldehyde mutase</fullName>
    </alternativeName>
    <alternativeName>
        <fullName evidence="4">Methylglyoxalase</fullName>
    </alternativeName>
    <alternativeName>
        <fullName evidence="5">S-D-lactoylglutathione methylglyoxal lyase</fullName>
    </alternativeName>
</protein>
<dbReference type="InParanoid" id="A0A2G4YVY6"/>
<evidence type="ECO:0000256" key="3">
    <source>
        <dbReference type="ARBA" id="ARBA00030892"/>
    </source>
</evidence>
<gene>
    <name evidence="7" type="ORF">CRD36_01045</name>
</gene>
<dbReference type="PROSITE" id="PS00935">
    <property type="entry name" value="GLYOXALASE_I_2"/>
    <property type="match status" value="1"/>
</dbReference>
<dbReference type="AlphaFoldDB" id="A0A2G4YVY6"/>
<evidence type="ECO:0000259" key="6">
    <source>
        <dbReference type="PROSITE" id="PS51819"/>
    </source>
</evidence>
<dbReference type="Gene3D" id="3.10.180.10">
    <property type="entry name" value="2,3-Dihydroxybiphenyl 1,2-Dioxygenase, domain 1"/>
    <property type="match status" value="1"/>
</dbReference>
<dbReference type="GO" id="GO:0019243">
    <property type="term" value="P:methylglyoxal catabolic process to D-lactate via S-lactoyl-glutathione"/>
    <property type="evidence" value="ECO:0007669"/>
    <property type="project" value="TreeGrafter"/>
</dbReference>
<dbReference type="Pfam" id="PF00903">
    <property type="entry name" value="Glyoxalase"/>
    <property type="match status" value="1"/>
</dbReference>
<dbReference type="InterPro" id="IPR018146">
    <property type="entry name" value="Glyoxalase_1_CS"/>
</dbReference>
<reference evidence="7 8" key="1">
    <citation type="submission" date="2017-10" db="EMBL/GenBank/DDBJ databases">
        <title>Frigbacter circumglobatus gen. nov. sp. nov., isolated from sediment cultured in situ.</title>
        <authorList>
            <person name="Zhao Z."/>
        </authorList>
    </citation>
    <scope>NUCLEOTIDE SEQUENCE [LARGE SCALE GENOMIC DNA]</scope>
    <source>
        <strain evidence="7 8">ZYL</strain>
    </source>
</reference>
<dbReference type="SUPFAM" id="SSF54593">
    <property type="entry name" value="Glyoxalase/Bleomycin resistance protein/Dihydroxybiphenyl dioxygenase"/>
    <property type="match status" value="1"/>
</dbReference>
<comment type="caution">
    <text evidence="7">The sequence shown here is derived from an EMBL/GenBank/DDBJ whole genome shotgun (WGS) entry which is preliminary data.</text>
</comment>
<evidence type="ECO:0000256" key="2">
    <source>
        <dbReference type="ARBA" id="ARBA00030291"/>
    </source>
</evidence>
<dbReference type="EMBL" id="PDEM01000007">
    <property type="protein sequence ID" value="PHZ86502.1"/>
    <property type="molecule type" value="Genomic_DNA"/>
</dbReference>
<evidence type="ECO:0000313" key="7">
    <source>
        <dbReference type="EMBL" id="PHZ86502.1"/>
    </source>
</evidence>
<proteinExistence type="predicted"/>
<dbReference type="InterPro" id="IPR004360">
    <property type="entry name" value="Glyas_Fos-R_dOase_dom"/>
</dbReference>
<dbReference type="PANTHER" id="PTHR46036:SF5">
    <property type="entry name" value="LACTOYLGLUTATHIONE LYASE"/>
    <property type="match status" value="1"/>
</dbReference>
<sequence length="98" mass="10893">MTTALLDRVTRYGDDASNATIELTYNWGYNSYSHGTGYGHIALGVSDIYAISQHLENMGVKILRAPGEMTFAVDETGEKEVISFIEDPDGYRVELIEQ</sequence>
<evidence type="ECO:0000256" key="1">
    <source>
        <dbReference type="ARBA" id="ARBA00022723"/>
    </source>
</evidence>